<dbReference type="FunFam" id="3.40.50.150:FF:000053">
    <property type="entry name" value="Release factor glutamine methyltransferase"/>
    <property type="match status" value="1"/>
</dbReference>
<dbReference type="Gene3D" id="3.40.50.150">
    <property type="entry name" value="Vaccinia Virus protein VP39"/>
    <property type="match status" value="1"/>
</dbReference>
<evidence type="ECO:0000256" key="3">
    <source>
        <dbReference type="ARBA" id="ARBA00022691"/>
    </source>
</evidence>
<dbReference type="InterPro" id="IPR040758">
    <property type="entry name" value="PrmC_N"/>
</dbReference>
<feature type="binding site" evidence="5">
    <location>
        <begin position="116"/>
        <end position="120"/>
    </location>
    <ligand>
        <name>S-adenosyl-L-methionine</name>
        <dbReference type="ChEBI" id="CHEBI:59789"/>
    </ligand>
</feature>
<dbReference type="AlphaFoldDB" id="A0AA95SL67"/>
<comment type="function">
    <text evidence="5">Methylates the class 1 translation termination release factors RF1/PrfA and RF2/PrfB on the glutamine residue of the universally conserved GGQ motif.</text>
</comment>
<dbReference type="GO" id="GO:0102559">
    <property type="term" value="F:peptide chain release factor N(5)-glutamine methyltransferase activity"/>
    <property type="evidence" value="ECO:0007669"/>
    <property type="project" value="UniProtKB-EC"/>
</dbReference>
<gene>
    <name evidence="5 8" type="primary">prmC</name>
    <name evidence="8" type="ORF">PFX98_13035</name>
</gene>
<proteinExistence type="inferred from homology"/>
<feature type="binding site" evidence="5">
    <location>
        <position position="139"/>
    </location>
    <ligand>
        <name>S-adenosyl-L-methionine</name>
        <dbReference type="ChEBI" id="CHEBI:59789"/>
    </ligand>
</feature>
<feature type="domain" description="Methyltransferase small" evidence="6">
    <location>
        <begin position="102"/>
        <end position="204"/>
    </location>
</feature>
<dbReference type="SUPFAM" id="SSF53335">
    <property type="entry name" value="S-adenosyl-L-methionine-dependent methyltransferases"/>
    <property type="match status" value="1"/>
</dbReference>
<evidence type="ECO:0000256" key="2">
    <source>
        <dbReference type="ARBA" id="ARBA00022679"/>
    </source>
</evidence>
<dbReference type="InterPro" id="IPR007848">
    <property type="entry name" value="Small_mtfrase_dom"/>
</dbReference>
<keyword evidence="1 5" id="KW-0489">Methyltransferase</keyword>
<dbReference type="PROSITE" id="PS00092">
    <property type="entry name" value="N6_MTASE"/>
    <property type="match status" value="1"/>
</dbReference>
<dbReference type="Proteomes" id="UP001177769">
    <property type="component" value="Chromosome"/>
</dbReference>
<dbReference type="GO" id="GO:0032259">
    <property type="term" value="P:methylation"/>
    <property type="evidence" value="ECO:0007669"/>
    <property type="project" value="UniProtKB-KW"/>
</dbReference>
<dbReference type="Gene3D" id="1.10.8.10">
    <property type="entry name" value="DNA helicase RuvA subunit, C-terminal domain"/>
    <property type="match status" value="1"/>
</dbReference>
<dbReference type="InterPro" id="IPR029063">
    <property type="entry name" value="SAM-dependent_MTases_sf"/>
</dbReference>
<evidence type="ECO:0000256" key="5">
    <source>
        <dbReference type="HAMAP-Rule" id="MF_02126"/>
    </source>
</evidence>
<dbReference type="InterPro" id="IPR004556">
    <property type="entry name" value="HemK-like"/>
</dbReference>
<comment type="catalytic activity">
    <reaction evidence="4 5">
        <text>L-glutaminyl-[peptide chain release factor] + S-adenosyl-L-methionine = N(5)-methyl-L-glutaminyl-[peptide chain release factor] + S-adenosyl-L-homocysteine + H(+)</text>
        <dbReference type="Rhea" id="RHEA:42896"/>
        <dbReference type="Rhea" id="RHEA-COMP:10271"/>
        <dbReference type="Rhea" id="RHEA-COMP:10272"/>
        <dbReference type="ChEBI" id="CHEBI:15378"/>
        <dbReference type="ChEBI" id="CHEBI:30011"/>
        <dbReference type="ChEBI" id="CHEBI:57856"/>
        <dbReference type="ChEBI" id="CHEBI:59789"/>
        <dbReference type="ChEBI" id="CHEBI:61891"/>
        <dbReference type="EC" id="2.1.1.297"/>
    </reaction>
</comment>
<dbReference type="GO" id="GO:0003676">
    <property type="term" value="F:nucleic acid binding"/>
    <property type="evidence" value="ECO:0007669"/>
    <property type="project" value="InterPro"/>
</dbReference>
<evidence type="ECO:0000256" key="1">
    <source>
        <dbReference type="ARBA" id="ARBA00022603"/>
    </source>
</evidence>
<dbReference type="PANTHER" id="PTHR18895:SF74">
    <property type="entry name" value="MTRF1L RELEASE FACTOR GLUTAMINE METHYLTRANSFERASE"/>
    <property type="match status" value="1"/>
</dbReference>
<feature type="binding site" evidence="5">
    <location>
        <position position="166"/>
    </location>
    <ligand>
        <name>S-adenosyl-L-methionine</name>
        <dbReference type="ChEBI" id="CHEBI:59789"/>
    </ligand>
</feature>
<evidence type="ECO:0000256" key="4">
    <source>
        <dbReference type="ARBA" id="ARBA00048391"/>
    </source>
</evidence>
<dbReference type="EC" id="2.1.1.297" evidence="5"/>
<sequence>MTVAEALAQARAAGLERLEAQLLLAQLLQCDRSWLIAHDDATVPPALSARFADWLAQRLDDVPLAYLAGEKEFHGLRLQVSPATLVPRPDTELLVDWALELLQASSLATPRVLDLGTGSGAIALAIKHRCPRAELHASDRSPAALAVAAANAQRLGLAVQFHLGSWWEPFAGQRFDLIVSNPPYIAGDDPHLRALRHEPLAALTPGGDGLADLARLAQGAPAHLRPGGHLLLEHGYDQAPAVAAALQAAGFADVDCRRDLGEQQRASGGRWPG</sequence>
<dbReference type="InterPro" id="IPR050320">
    <property type="entry name" value="N5-glutamine_MTase"/>
</dbReference>
<feature type="domain" description="Release factor glutamine methyltransferase N-terminal" evidence="7">
    <location>
        <begin position="7"/>
        <end position="69"/>
    </location>
</feature>
<dbReference type="CDD" id="cd02440">
    <property type="entry name" value="AdoMet_MTases"/>
    <property type="match status" value="1"/>
</dbReference>
<evidence type="ECO:0000259" key="6">
    <source>
        <dbReference type="Pfam" id="PF05175"/>
    </source>
</evidence>
<feature type="binding site" evidence="5">
    <location>
        <begin position="181"/>
        <end position="184"/>
    </location>
    <ligand>
        <name>substrate</name>
    </ligand>
</feature>
<dbReference type="RefSeq" id="WP_285230932.1">
    <property type="nucleotide sequence ID" value="NZ_CP116346.1"/>
</dbReference>
<name>A0AA95SL67_9BURK</name>
<dbReference type="PANTHER" id="PTHR18895">
    <property type="entry name" value="HEMK METHYLTRANSFERASE"/>
    <property type="match status" value="1"/>
</dbReference>
<dbReference type="InterPro" id="IPR019874">
    <property type="entry name" value="RF_methyltr_PrmC"/>
</dbReference>
<accession>A0AA95SL67</accession>
<dbReference type="HAMAP" id="MF_02126">
    <property type="entry name" value="RF_methyltr_PrmC"/>
    <property type="match status" value="1"/>
</dbReference>
<dbReference type="EMBL" id="CP116346">
    <property type="protein sequence ID" value="WIT09862.1"/>
    <property type="molecule type" value="Genomic_DNA"/>
</dbReference>
<evidence type="ECO:0000313" key="9">
    <source>
        <dbReference type="Proteomes" id="UP001177769"/>
    </source>
</evidence>
<protein>
    <recommendedName>
        <fullName evidence="5">Release factor glutamine methyltransferase</fullName>
        <shortName evidence="5">RF MTase</shortName>
        <ecNumber evidence="5">2.1.1.297</ecNumber>
    </recommendedName>
    <alternativeName>
        <fullName evidence="5">N5-glutamine methyltransferase PrmC</fullName>
    </alternativeName>
    <alternativeName>
        <fullName evidence="5">Protein-(glutamine-N5) MTase PrmC</fullName>
    </alternativeName>
    <alternativeName>
        <fullName evidence="5">Protein-glutamine N-methyltransferase PrmC</fullName>
    </alternativeName>
</protein>
<comment type="similarity">
    <text evidence="5">Belongs to the protein N5-glutamine methyltransferase family. PrmC subfamily.</text>
</comment>
<dbReference type="Pfam" id="PF05175">
    <property type="entry name" value="MTS"/>
    <property type="match status" value="1"/>
</dbReference>
<feature type="binding site" evidence="5">
    <location>
        <position position="181"/>
    </location>
    <ligand>
        <name>S-adenosyl-L-methionine</name>
        <dbReference type="ChEBI" id="CHEBI:59789"/>
    </ligand>
</feature>
<keyword evidence="3 5" id="KW-0949">S-adenosyl-L-methionine</keyword>
<keyword evidence="9" id="KW-1185">Reference proteome</keyword>
<evidence type="ECO:0000259" key="7">
    <source>
        <dbReference type="Pfam" id="PF17827"/>
    </source>
</evidence>
<dbReference type="NCBIfam" id="TIGR00536">
    <property type="entry name" value="hemK_fam"/>
    <property type="match status" value="1"/>
</dbReference>
<keyword evidence="2 5" id="KW-0808">Transferase</keyword>
<reference evidence="8" key="1">
    <citation type="submission" date="2023-01" db="EMBL/GenBank/DDBJ databases">
        <title>Whole genome sequence of Paucibacter sp. S2-9 isolated from pond sediment.</title>
        <authorList>
            <person name="Jung J.Y."/>
        </authorList>
    </citation>
    <scope>NUCLEOTIDE SEQUENCE</scope>
    <source>
        <strain evidence="8">S2-9</strain>
    </source>
</reference>
<organism evidence="8 9">
    <name type="scientific">Paucibacter sediminis</name>
    <dbReference type="NCBI Taxonomy" id="3019553"/>
    <lineage>
        <taxon>Bacteria</taxon>
        <taxon>Pseudomonadati</taxon>
        <taxon>Pseudomonadota</taxon>
        <taxon>Betaproteobacteria</taxon>
        <taxon>Burkholderiales</taxon>
        <taxon>Sphaerotilaceae</taxon>
        <taxon>Roseateles</taxon>
    </lineage>
</organism>
<evidence type="ECO:0000313" key="8">
    <source>
        <dbReference type="EMBL" id="WIT09862.1"/>
    </source>
</evidence>
<dbReference type="Pfam" id="PF17827">
    <property type="entry name" value="PrmC_N"/>
    <property type="match status" value="1"/>
</dbReference>
<dbReference type="InterPro" id="IPR002052">
    <property type="entry name" value="DNA_methylase_N6_adenine_CS"/>
</dbReference>
<dbReference type="NCBIfam" id="TIGR03534">
    <property type="entry name" value="RF_mod_PrmC"/>
    <property type="match status" value="1"/>
</dbReference>
<dbReference type="KEGG" id="pais:PFX98_13035"/>